<gene>
    <name evidence="7" type="ORF">C0Q70_07685</name>
</gene>
<feature type="compositionally biased region" description="Basic and acidic residues" evidence="6">
    <location>
        <begin position="10"/>
        <end position="21"/>
    </location>
</feature>
<comment type="caution">
    <text evidence="7">The sequence shown here is derived from an EMBL/GenBank/DDBJ whole genome shotgun (WGS) entry which is preliminary data.</text>
</comment>
<dbReference type="CDD" id="cd12263">
    <property type="entry name" value="RRM_ABT1_like"/>
    <property type="match status" value="1"/>
</dbReference>
<accession>A0A2T7PFQ2</accession>
<dbReference type="GO" id="GO:0000472">
    <property type="term" value="P:endonucleolytic cleavage to generate mature 5'-end of SSU-rRNA from (SSU-rRNA, 5.8S rRNA, LSU-rRNA)"/>
    <property type="evidence" value="ECO:0007669"/>
    <property type="project" value="TreeGrafter"/>
</dbReference>
<protein>
    <recommendedName>
        <fullName evidence="3">Activator of basal transcription 1</fullName>
    </recommendedName>
</protein>
<dbReference type="GO" id="GO:0000447">
    <property type="term" value="P:endonucleolytic cleavage in ITS1 to separate SSU-rRNA from 5.8S rRNA and LSU-rRNA from tricistronic rRNA transcript (SSU-rRNA, 5.8S rRNA, LSU-rRNA)"/>
    <property type="evidence" value="ECO:0007669"/>
    <property type="project" value="TreeGrafter"/>
</dbReference>
<dbReference type="SUPFAM" id="SSF54928">
    <property type="entry name" value="RNA-binding domain, RBD"/>
    <property type="match status" value="1"/>
</dbReference>
<evidence type="ECO:0000256" key="4">
    <source>
        <dbReference type="ARBA" id="ARBA00022884"/>
    </source>
</evidence>
<dbReference type="PANTHER" id="PTHR12311">
    <property type="entry name" value="ACTIVATOR OF BASAL TRANSCRIPTION 1"/>
    <property type="match status" value="1"/>
</dbReference>
<dbReference type="Proteomes" id="UP000245119">
    <property type="component" value="Linkage Group LG4"/>
</dbReference>
<dbReference type="OrthoDB" id="287393at2759"/>
<evidence type="ECO:0000256" key="1">
    <source>
        <dbReference type="ARBA" id="ARBA00004604"/>
    </source>
</evidence>
<dbReference type="PANTHER" id="PTHR12311:SF7">
    <property type="entry name" value="ACTIVATOR OF BASAL TRANSCRIPTION 1"/>
    <property type="match status" value="1"/>
</dbReference>
<comment type="subcellular location">
    <subcellularLocation>
        <location evidence="1">Nucleus</location>
        <location evidence="1">Nucleolus</location>
    </subcellularLocation>
</comment>
<comment type="similarity">
    <text evidence="2">Belongs to the ESF2/ABP1 family.</text>
</comment>
<dbReference type="EMBL" id="PZQS01000004">
    <property type="protein sequence ID" value="PVD32252.1"/>
    <property type="molecule type" value="Genomic_DNA"/>
</dbReference>
<feature type="region of interest" description="Disordered" evidence="6">
    <location>
        <begin position="1"/>
        <end position="32"/>
    </location>
</feature>
<dbReference type="OMA" id="PNGSWAF"/>
<dbReference type="GO" id="GO:0005730">
    <property type="term" value="C:nucleolus"/>
    <property type="evidence" value="ECO:0007669"/>
    <property type="project" value="UniProtKB-SubCell"/>
</dbReference>
<dbReference type="GO" id="GO:0034462">
    <property type="term" value="P:small-subunit processome assembly"/>
    <property type="evidence" value="ECO:0007669"/>
    <property type="project" value="TreeGrafter"/>
</dbReference>
<feature type="region of interest" description="Disordered" evidence="6">
    <location>
        <begin position="199"/>
        <end position="236"/>
    </location>
</feature>
<organism evidence="7 8">
    <name type="scientific">Pomacea canaliculata</name>
    <name type="common">Golden apple snail</name>
    <dbReference type="NCBI Taxonomy" id="400727"/>
    <lineage>
        <taxon>Eukaryota</taxon>
        <taxon>Metazoa</taxon>
        <taxon>Spiralia</taxon>
        <taxon>Lophotrochozoa</taxon>
        <taxon>Mollusca</taxon>
        <taxon>Gastropoda</taxon>
        <taxon>Caenogastropoda</taxon>
        <taxon>Architaenioglossa</taxon>
        <taxon>Ampullarioidea</taxon>
        <taxon>Ampullariidae</taxon>
        <taxon>Pomacea</taxon>
    </lineage>
</organism>
<dbReference type="GO" id="GO:0000480">
    <property type="term" value="P:endonucleolytic cleavage in 5'-ETS of tricistronic rRNA transcript (SSU-rRNA, 5.8S rRNA, LSU-rRNA)"/>
    <property type="evidence" value="ECO:0007669"/>
    <property type="project" value="TreeGrafter"/>
</dbReference>
<keyword evidence="4" id="KW-0694">RNA-binding</keyword>
<dbReference type="InterPro" id="IPR012677">
    <property type="entry name" value="Nucleotide-bd_a/b_plait_sf"/>
</dbReference>
<dbReference type="GO" id="GO:0003723">
    <property type="term" value="F:RNA binding"/>
    <property type="evidence" value="ECO:0007669"/>
    <property type="project" value="UniProtKB-KW"/>
</dbReference>
<dbReference type="AlphaFoldDB" id="A0A2T7PFQ2"/>
<evidence type="ECO:0000256" key="5">
    <source>
        <dbReference type="ARBA" id="ARBA00023242"/>
    </source>
</evidence>
<evidence type="ECO:0000256" key="3">
    <source>
        <dbReference type="ARBA" id="ARBA00020737"/>
    </source>
</evidence>
<dbReference type="Gene3D" id="3.30.70.330">
    <property type="match status" value="1"/>
</dbReference>
<dbReference type="STRING" id="400727.A0A2T7PFQ2"/>
<sequence length="257" mass="29444">MESTMESISTEEKHASNQKDEEGNDGQNGKKKKMRIPGIVYMSRVPQYMSVKKVREVLGDHGELGNVFLQPDDKAPFSKKGRLFTEGWVEFADKVVAKQVALTLNNTQVGGKRSYPWYADIWNIKYLPKFQWAHLNERLAYERAVHEQRLRTEISQAKREANFHIQNFEKSRKLKDMNERKRKKGEEMLETKAYNVKQRDTEDEILSKQKKITSSQTKPSRGGTKKSVHRPDGQHAVGALSLAANKTLLHKLFGGGS</sequence>
<keyword evidence="5" id="KW-0539">Nucleus</keyword>
<reference evidence="7 8" key="1">
    <citation type="submission" date="2018-04" db="EMBL/GenBank/DDBJ databases">
        <title>The genome of golden apple snail Pomacea canaliculata provides insight into stress tolerance and invasive adaptation.</title>
        <authorList>
            <person name="Liu C."/>
            <person name="Liu B."/>
            <person name="Ren Y."/>
            <person name="Zhang Y."/>
            <person name="Wang H."/>
            <person name="Li S."/>
            <person name="Jiang F."/>
            <person name="Yin L."/>
            <person name="Zhang G."/>
            <person name="Qian W."/>
            <person name="Fan W."/>
        </authorList>
    </citation>
    <scope>NUCLEOTIDE SEQUENCE [LARGE SCALE GENOMIC DNA]</scope>
    <source>
        <strain evidence="7">SZHN2017</strain>
        <tissue evidence="7">Muscle</tissue>
    </source>
</reference>
<evidence type="ECO:0000256" key="2">
    <source>
        <dbReference type="ARBA" id="ARBA00005819"/>
    </source>
</evidence>
<name>A0A2T7PFQ2_POMCA</name>
<keyword evidence="8" id="KW-1185">Reference proteome</keyword>
<evidence type="ECO:0000313" key="8">
    <source>
        <dbReference type="Proteomes" id="UP000245119"/>
    </source>
</evidence>
<evidence type="ECO:0000256" key="6">
    <source>
        <dbReference type="SAM" id="MobiDB-lite"/>
    </source>
</evidence>
<proteinExistence type="inferred from homology"/>
<dbReference type="InterPro" id="IPR039119">
    <property type="entry name" value="ABT1/Esf2"/>
</dbReference>
<dbReference type="InterPro" id="IPR035979">
    <property type="entry name" value="RBD_domain_sf"/>
</dbReference>
<evidence type="ECO:0000313" key="7">
    <source>
        <dbReference type="EMBL" id="PVD32252.1"/>
    </source>
</evidence>
<dbReference type="InterPro" id="IPR034353">
    <property type="entry name" value="ABT1/ESF2_RRM"/>
</dbReference>